<dbReference type="AlphaFoldDB" id="A0A160T5L5"/>
<dbReference type="SUPFAM" id="SSF159133">
    <property type="entry name" value="EutN/CcmL-like"/>
    <property type="match status" value="1"/>
</dbReference>
<dbReference type="EMBL" id="LN890655">
    <property type="protein sequence ID" value="CUS04020.2"/>
    <property type="molecule type" value="Genomic_DNA"/>
</dbReference>
<dbReference type="PANTHER" id="PTHR36539:SF1">
    <property type="entry name" value="BACTERIAL MICROCOMPARTMENT SHELL VERTEX PROTEIN EUTN"/>
    <property type="match status" value="1"/>
</dbReference>
<dbReference type="KEGG" id="pbf:CFX0092_A2142"/>
<dbReference type="RefSeq" id="WP_095043425.1">
    <property type="nucleotide sequence ID" value="NZ_LN890655.1"/>
</dbReference>
<keyword evidence="2" id="KW-1282">Carboxysome</keyword>
<evidence type="ECO:0000256" key="3">
    <source>
        <dbReference type="ARBA" id="ARBA00024446"/>
    </source>
</evidence>
<dbReference type="Gene3D" id="2.40.50.220">
    <property type="entry name" value="EutN/Ccml"/>
    <property type="match status" value="1"/>
</dbReference>
<evidence type="ECO:0000313" key="5">
    <source>
        <dbReference type="Proteomes" id="UP000215027"/>
    </source>
</evidence>
<evidence type="ECO:0000313" key="4">
    <source>
        <dbReference type="EMBL" id="CUS04020.2"/>
    </source>
</evidence>
<protein>
    <submittedName>
        <fullName evidence="4">Carbon dioxide concentrating mechanism protein CcmL</fullName>
    </submittedName>
</protein>
<keyword evidence="5" id="KW-1185">Reference proteome</keyword>
<dbReference type="CDD" id="cd01614">
    <property type="entry name" value="EutN_CcmL"/>
    <property type="match status" value="1"/>
</dbReference>
<dbReference type="PANTHER" id="PTHR36539">
    <property type="entry name" value="ETHANOLAMINE UTILIZATION PROTEIN EUTN"/>
    <property type="match status" value="1"/>
</dbReference>
<comment type="subcellular location">
    <subcellularLocation>
        <location evidence="1">Carboxysome</location>
    </subcellularLocation>
</comment>
<dbReference type="InterPro" id="IPR004992">
    <property type="entry name" value="EutN_CcmL"/>
</dbReference>
<dbReference type="InterPro" id="IPR036677">
    <property type="entry name" value="EutN_CcmL_sf"/>
</dbReference>
<gene>
    <name evidence="4" type="primary">ccmL</name>
    <name evidence="4" type="ORF">CFX0092_A2142</name>
</gene>
<evidence type="ECO:0000256" key="1">
    <source>
        <dbReference type="ARBA" id="ARBA00023587"/>
    </source>
</evidence>
<dbReference type="GO" id="GO:0031470">
    <property type="term" value="C:carboxysome"/>
    <property type="evidence" value="ECO:0007669"/>
    <property type="project" value="UniProtKB-SubCell"/>
</dbReference>
<keyword evidence="3" id="KW-1283">Bacterial microcompartment</keyword>
<reference evidence="4" key="1">
    <citation type="submission" date="2016-01" db="EMBL/GenBank/DDBJ databases">
        <authorList>
            <person name="Mcilroy J.S."/>
            <person name="Karst M S."/>
            <person name="Albertsen M."/>
        </authorList>
    </citation>
    <scope>NUCLEOTIDE SEQUENCE</scope>
    <source>
        <strain evidence="4">Cfx-K</strain>
    </source>
</reference>
<organism evidence="4 5">
    <name type="scientific">Candidatus Promineifilum breve</name>
    <dbReference type="NCBI Taxonomy" id="1806508"/>
    <lineage>
        <taxon>Bacteria</taxon>
        <taxon>Bacillati</taxon>
        <taxon>Chloroflexota</taxon>
        <taxon>Ardenticatenia</taxon>
        <taxon>Candidatus Promineifilales</taxon>
        <taxon>Candidatus Promineifilaceae</taxon>
        <taxon>Candidatus Promineifilum</taxon>
    </lineage>
</organism>
<dbReference type="OrthoDB" id="196195at2"/>
<name>A0A160T5L5_9CHLR</name>
<dbReference type="Proteomes" id="UP000215027">
    <property type="component" value="Chromosome I"/>
</dbReference>
<evidence type="ECO:0000256" key="2">
    <source>
        <dbReference type="ARBA" id="ARBA00023669"/>
    </source>
</evidence>
<dbReference type="PROSITE" id="PS51932">
    <property type="entry name" value="BMV"/>
    <property type="match status" value="1"/>
</dbReference>
<dbReference type="Pfam" id="PF03319">
    <property type="entry name" value="EutN_CcmL"/>
    <property type="match status" value="1"/>
</dbReference>
<accession>A0A160T5L5</accession>
<proteinExistence type="predicted"/>
<sequence>MYIGQVAGTVVATVKHEAFAGHKLLLVERLDLEGQATADYDICVDVARAGVGDRVLVLDEGNGARQVLNQQVAPIRAVIVGIVDDVMLRD</sequence>